<dbReference type="EMBL" id="RRYP01022403">
    <property type="protein sequence ID" value="TNV72426.1"/>
    <property type="molecule type" value="Genomic_DNA"/>
</dbReference>
<dbReference type="AlphaFoldDB" id="A0A8J8SW25"/>
<name>A0A8J8SW25_HALGN</name>
<organism evidence="2 3">
    <name type="scientific">Halteria grandinella</name>
    <dbReference type="NCBI Taxonomy" id="5974"/>
    <lineage>
        <taxon>Eukaryota</taxon>
        <taxon>Sar</taxon>
        <taxon>Alveolata</taxon>
        <taxon>Ciliophora</taxon>
        <taxon>Intramacronucleata</taxon>
        <taxon>Spirotrichea</taxon>
        <taxon>Stichotrichia</taxon>
        <taxon>Sporadotrichida</taxon>
        <taxon>Halteriidae</taxon>
        <taxon>Halteria</taxon>
    </lineage>
</organism>
<accession>A0A8J8SW25</accession>
<evidence type="ECO:0000313" key="2">
    <source>
        <dbReference type="EMBL" id="TNV72426.1"/>
    </source>
</evidence>
<feature type="compositionally biased region" description="Gly residues" evidence="1">
    <location>
        <begin position="241"/>
        <end position="250"/>
    </location>
</feature>
<reference evidence="2" key="1">
    <citation type="submission" date="2019-06" db="EMBL/GenBank/DDBJ databases">
        <authorList>
            <person name="Zheng W."/>
        </authorList>
    </citation>
    <scope>NUCLEOTIDE SEQUENCE</scope>
    <source>
        <strain evidence="2">QDHG01</strain>
    </source>
</reference>
<proteinExistence type="predicted"/>
<dbReference type="Proteomes" id="UP000785679">
    <property type="component" value="Unassembled WGS sequence"/>
</dbReference>
<feature type="compositionally biased region" description="Polar residues" evidence="1">
    <location>
        <begin position="265"/>
        <end position="293"/>
    </location>
</feature>
<feature type="compositionally biased region" description="Acidic residues" evidence="1">
    <location>
        <begin position="196"/>
        <end position="205"/>
    </location>
</feature>
<protein>
    <submittedName>
        <fullName evidence="2">Uncharacterized protein</fullName>
    </submittedName>
</protein>
<evidence type="ECO:0000256" key="1">
    <source>
        <dbReference type="SAM" id="MobiDB-lite"/>
    </source>
</evidence>
<comment type="caution">
    <text evidence="2">The sequence shown here is derived from an EMBL/GenBank/DDBJ whole genome shotgun (WGS) entry which is preliminary data.</text>
</comment>
<gene>
    <name evidence="2" type="ORF">FGO68_gene7789</name>
</gene>
<keyword evidence="3" id="KW-1185">Reference proteome</keyword>
<sequence>MIKQYSDKKAINMKTKFIYNEQKGLILPHSTVLKLLIDLQLPVYNFEGNSVCHFKDVCLTATKKALQRNIDSKKDITENRRNIELQFDRIPEEQQKRLDEGWRQKYKNLQRAQLIDDYDTGKLWAGLYILKMMRSVNNGFGRTQFKKKLAQSRLFKKLQRKHHIQKKENIGEKIVDVLKKKTQINESKADMQSEHEFDEDQEEEVGTPKEKSHRGSSNQLIPPTAVGASLAPTDDFKGKGAKGQPGGPQGRGRSPSSKLRDHQKSTWWMQTGPDSLGSGSQSGNYTGARSNQVAPGGQAGWTNTIEITNVGSNLASPNAKRGNNLGDDMPKSARRR</sequence>
<feature type="region of interest" description="Disordered" evidence="1">
    <location>
        <begin position="312"/>
        <end position="336"/>
    </location>
</feature>
<evidence type="ECO:0000313" key="3">
    <source>
        <dbReference type="Proteomes" id="UP000785679"/>
    </source>
</evidence>
<feature type="region of interest" description="Disordered" evidence="1">
    <location>
        <begin position="185"/>
        <end position="300"/>
    </location>
</feature>